<gene>
    <name evidence="3" type="ORF">H2200_001043</name>
</gene>
<dbReference type="Pfam" id="PF20434">
    <property type="entry name" value="BD-FAE"/>
    <property type="match status" value="1"/>
</dbReference>
<evidence type="ECO:0000259" key="2">
    <source>
        <dbReference type="Pfam" id="PF20434"/>
    </source>
</evidence>
<dbReference type="InterPro" id="IPR029058">
    <property type="entry name" value="AB_hydrolase_fold"/>
</dbReference>
<feature type="domain" description="BD-FAE-like" evidence="2">
    <location>
        <begin position="53"/>
        <end position="156"/>
    </location>
</feature>
<sequence length="312" mass="34467">MDQLQDLGSVIPEILGPTYAIYGDLLRQPEVAAAIYKTKREEYSYGPDPRQKLDLYSPSQNNSTSRSRVLIFVYGGGFFSGEKRLSDTLGDEAYANIGHFFVEQFGFETVVMDYRLTGHGATYPSGAEDVDLCLRWVAERFGQQSDTFILANSAGAAHVTSWMFGDKWADGRSGFFDGLRGPKLQAVGLLGCSFRLDPDGDMKPLLKAYYGTPENTRLSEPTSLMLQAAKIVSRSEVAKWPRIMTIVSELDPKEHIIDTGREFATLWEAKGGRGAFVEIMGHNHISPVLSLGTGIAAEEAWGRDFGNWLIEG</sequence>
<name>A0AA38XK45_9EURO</name>
<comment type="caution">
    <text evidence="3">The sequence shown here is derived from an EMBL/GenBank/DDBJ whole genome shotgun (WGS) entry which is preliminary data.</text>
</comment>
<dbReference type="PANTHER" id="PTHR48081:SF33">
    <property type="entry name" value="KYNURENINE FORMAMIDASE"/>
    <property type="match status" value="1"/>
</dbReference>
<dbReference type="EMBL" id="JAPDRK010000002">
    <property type="protein sequence ID" value="KAJ9614969.1"/>
    <property type="molecule type" value="Genomic_DNA"/>
</dbReference>
<keyword evidence="1" id="KW-0378">Hydrolase</keyword>
<keyword evidence="4" id="KW-1185">Reference proteome</keyword>
<dbReference type="SUPFAM" id="SSF53474">
    <property type="entry name" value="alpha/beta-Hydrolases"/>
    <property type="match status" value="1"/>
</dbReference>
<evidence type="ECO:0000256" key="1">
    <source>
        <dbReference type="ARBA" id="ARBA00022801"/>
    </source>
</evidence>
<dbReference type="InterPro" id="IPR049492">
    <property type="entry name" value="BD-FAE-like_dom"/>
</dbReference>
<organism evidence="3 4">
    <name type="scientific">Cladophialophora chaetospira</name>
    <dbReference type="NCBI Taxonomy" id="386627"/>
    <lineage>
        <taxon>Eukaryota</taxon>
        <taxon>Fungi</taxon>
        <taxon>Dikarya</taxon>
        <taxon>Ascomycota</taxon>
        <taxon>Pezizomycotina</taxon>
        <taxon>Eurotiomycetes</taxon>
        <taxon>Chaetothyriomycetidae</taxon>
        <taxon>Chaetothyriales</taxon>
        <taxon>Herpotrichiellaceae</taxon>
        <taxon>Cladophialophora</taxon>
    </lineage>
</organism>
<dbReference type="Gene3D" id="3.40.50.1820">
    <property type="entry name" value="alpha/beta hydrolase"/>
    <property type="match status" value="1"/>
</dbReference>
<protein>
    <recommendedName>
        <fullName evidence="2">BD-FAE-like domain-containing protein</fullName>
    </recommendedName>
</protein>
<accession>A0AA38XK45</accession>
<evidence type="ECO:0000313" key="4">
    <source>
        <dbReference type="Proteomes" id="UP001172673"/>
    </source>
</evidence>
<dbReference type="InterPro" id="IPR050300">
    <property type="entry name" value="GDXG_lipolytic_enzyme"/>
</dbReference>
<dbReference type="GO" id="GO:0016787">
    <property type="term" value="F:hydrolase activity"/>
    <property type="evidence" value="ECO:0007669"/>
    <property type="project" value="UniProtKB-KW"/>
</dbReference>
<dbReference type="PANTHER" id="PTHR48081">
    <property type="entry name" value="AB HYDROLASE SUPERFAMILY PROTEIN C4A8.06C"/>
    <property type="match status" value="1"/>
</dbReference>
<dbReference type="Proteomes" id="UP001172673">
    <property type="component" value="Unassembled WGS sequence"/>
</dbReference>
<reference evidence="3" key="1">
    <citation type="submission" date="2022-10" db="EMBL/GenBank/DDBJ databases">
        <title>Culturing micro-colonial fungi from biological soil crusts in the Mojave desert and describing Neophaeococcomyces mojavensis, and introducing the new genera and species Taxawa tesnikishii.</title>
        <authorList>
            <person name="Kurbessoian T."/>
            <person name="Stajich J.E."/>
        </authorList>
    </citation>
    <scope>NUCLEOTIDE SEQUENCE</scope>
    <source>
        <strain evidence="3">TK_41</strain>
    </source>
</reference>
<evidence type="ECO:0000313" key="3">
    <source>
        <dbReference type="EMBL" id="KAJ9614969.1"/>
    </source>
</evidence>
<proteinExistence type="predicted"/>
<dbReference type="AlphaFoldDB" id="A0AA38XK45"/>